<dbReference type="GO" id="GO:0046872">
    <property type="term" value="F:metal ion binding"/>
    <property type="evidence" value="ECO:0007669"/>
    <property type="project" value="InterPro"/>
</dbReference>
<dbReference type="EMBL" id="CP059343">
    <property type="protein sequence ID" value="QMS57602.1"/>
    <property type="molecule type" value="Genomic_DNA"/>
</dbReference>
<dbReference type="AlphaFoldDB" id="A0A7D7Q4V4"/>
<dbReference type="Gene3D" id="1.20.120.450">
    <property type="entry name" value="dinb family like domain"/>
    <property type="match status" value="1"/>
</dbReference>
<dbReference type="Proteomes" id="UP000216825">
    <property type="component" value="Chromosome"/>
</dbReference>
<dbReference type="InterPro" id="IPR024344">
    <property type="entry name" value="MDMPI_metal-binding"/>
</dbReference>
<gene>
    <name evidence="2" type="ORF">CIB50_0002349</name>
</gene>
<sequence>MTNSSRVSTDLARLRRETESFLSTVDSLSEAELAAPSLCEGWDRAYVVAHLASNGRALVRLVDWATTGEARQPYDSPQARAQDIESHAALAREELLRAFEDSARFFAEQCVRLEGELAVEELDLHGKPTPAVSLPAVRITEIVLHHWDLDTSWSLALAEPESVLNALEAAVKTMRAKKAPGMTLRTDEHDEWVVGDGGQLVTGDRVGLLLWLARGETSGVESEGTLPELPAW</sequence>
<accession>A0A7D7Q4V4</accession>
<dbReference type="RefSeq" id="WP_094394379.1">
    <property type="nucleotide sequence ID" value="NZ_CP059343.1"/>
</dbReference>
<dbReference type="SUPFAM" id="SSF55718">
    <property type="entry name" value="SCP-like"/>
    <property type="match status" value="1"/>
</dbReference>
<feature type="domain" description="Mycothiol-dependent maleylpyruvate isomerase metal-binding" evidence="1">
    <location>
        <begin position="14"/>
        <end position="149"/>
    </location>
</feature>
<dbReference type="InterPro" id="IPR036527">
    <property type="entry name" value="SCP2_sterol-bd_dom_sf"/>
</dbReference>
<dbReference type="InterPro" id="IPR017517">
    <property type="entry name" value="Maleyloyr_isom"/>
</dbReference>
<dbReference type="KEGG" id="kvr:CIB50_0002349"/>
<organism evidence="2 3">
    <name type="scientific">Kocuria varians</name>
    <name type="common">Micrococcus varians</name>
    <dbReference type="NCBI Taxonomy" id="1272"/>
    <lineage>
        <taxon>Bacteria</taxon>
        <taxon>Bacillati</taxon>
        <taxon>Actinomycetota</taxon>
        <taxon>Actinomycetes</taxon>
        <taxon>Micrococcales</taxon>
        <taxon>Micrococcaceae</taxon>
        <taxon>Kocuria</taxon>
    </lineage>
</organism>
<name>A0A7D7Q4V4_KOCVA</name>
<protein>
    <recommendedName>
        <fullName evidence="1">Mycothiol-dependent maleylpyruvate isomerase metal-binding domain-containing protein</fullName>
    </recommendedName>
</protein>
<evidence type="ECO:0000313" key="3">
    <source>
        <dbReference type="Proteomes" id="UP000216825"/>
    </source>
</evidence>
<dbReference type="SUPFAM" id="SSF109854">
    <property type="entry name" value="DinB/YfiT-like putative metalloenzymes"/>
    <property type="match status" value="1"/>
</dbReference>
<keyword evidence="3" id="KW-1185">Reference proteome</keyword>
<dbReference type="Pfam" id="PF11716">
    <property type="entry name" value="MDMPI_N"/>
    <property type="match status" value="1"/>
</dbReference>
<dbReference type="InterPro" id="IPR034660">
    <property type="entry name" value="DinB/YfiT-like"/>
</dbReference>
<dbReference type="NCBIfam" id="TIGR03083">
    <property type="entry name" value="maleylpyruvate isomerase family mycothiol-dependent enzyme"/>
    <property type="match status" value="1"/>
</dbReference>
<reference evidence="2 3" key="2">
    <citation type="submission" date="2020-07" db="EMBL/GenBank/DDBJ databases">
        <title>Genome of starter culture bacteria Kocuria salsicia reveals its technological properties and safety for usage in meat industry.</title>
        <authorList>
            <person name="Michael M."/>
            <person name="Konstantin K."/>
            <person name="Evgenii K."/>
            <person name="Galina S."/>
            <person name="Oksana K."/>
            <person name="Andrei L."/>
        </authorList>
    </citation>
    <scope>NUCLEOTIDE SEQUENCE [LARGE SCALE GENOMIC DNA]</scope>
    <source>
        <strain evidence="2 3">80</strain>
    </source>
</reference>
<reference evidence="3" key="1">
    <citation type="submission" date="2017-08" db="EMBL/GenBank/DDBJ databases">
        <title>Draft Genome Sequence of Kocuria varians 80.</title>
        <authorList>
            <person name="Minaev M."/>
            <person name="Kurbakov K.A."/>
            <person name="Solodovnikova G.I."/>
            <person name="Kuznetsova O.A."/>
            <person name="Lisitsyn A.B."/>
        </authorList>
    </citation>
    <scope>NUCLEOTIDE SEQUENCE [LARGE SCALE GENOMIC DNA]</scope>
    <source>
        <strain evidence="3">80</strain>
    </source>
</reference>
<evidence type="ECO:0000259" key="1">
    <source>
        <dbReference type="Pfam" id="PF11716"/>
    </source>
</evidence>
<evidence type="ECO:0000313" key="2">
    <source>
        <dbReference type="EMBL" id="QMS57602.1"/>
    </source>
</evidence>
<proteinExistence type="predicted"/>